<dbReference type="GO" id="GO:0004527">
    <property type="term" value="F:exonuclease activity"/>
    <property type="evidence" value="ECO:0007669"/>
    <property type="project" value="UniProtKB-KW"/>
</dbReference>
<dbReference type="InterPro" id="IPR000212">
    <property type="entry name" value="DNA_helicase_UvrD/REP"/>
</dbReference>
<evidence type="ECO:0000259" key="16">
    <source>
        <dbReference type="PROSITE" id="PS51198"/>
    </source>
</evidence>
<keyword evidence="8 15" id="KW-0067">ATP-binding</keyword>
<dbReference type="PROSITE" id="PS51217">
    <property type="entry name" value="UVRD_HELICASE_CTER"/>
    <property type="match status" value="1"/>
</dbReference>
<feature type="binding site" evidence="15">
    <location>
        <begin position="41"/>
        <end position="48"/>
    </location>
    <ligand>
        <name>ATP</name>
        <dbReference type="ChEBI" id="CHEBI:30616"/>
    </ligand>
</feature>
<evidence type="ECO:0000256" key="9">
    <source>
        <dbReference type="ARBA" id="ARBA00023125"/>
    </source>
</evidence>
<dbReference type="GO" id="GO:0003677">
    <property type="term" value="F:DNA binding"/>
    <property type="evidence" value="ECO:0007669"/>
    <property type="project" value="UniProtKB-KW"/>
</dbReference>
<dbReference type="EMBL" id="FNRY01000002">
    <property type="protein sequence ID" value="SEC52827.1"/>
    <property type="molecule type" value="Genomic_DNA"/>
</dbReference>
<keyword evidence="10" id="KW-0234">DNA repair</keyword>
<dbReference type="Proteomes" id="UP000199183">
    <property type="component" value="Unassembled WGS sequence"/>
</dbReference>
<dbReference type="Pfam" id="PF12705">
    <property type="entry name" value="PDDEXK_1"/>
    <property type="match status" value="1"/>
</dbReference>
<dbReference type="GO" id="GO:0033202">
    <property type="term" value="C:DNA helicase complex"/>
    <property type="evidence" value="ECO:0007669"/>
    <property type="project" value="TreeGrafter"/>
</dbReference>
<keyword evidence="11" id="KW-0413">Isomerase</keyword>
<dbReference type="PROSITE" id="PS51198">
    <property type="entry name" value="UVRD_HELICASE_ATP_BIND"/>
    <property type="match status" value="1"/>
</dbReference>
<dbReference type="GO" id="GO:0005524">
    <property type="term" value="F:ATP binding"/>
    <property type="evidence" value="ECO:0007669"/>
    <property type="project" value="UniProtKB-UniRule"/>
</dbReference>
<dbReference type="PANTHER" id="PTHR11070:SF59">
    <property type="entry name" value="DNA 3'-5' HELICASE"/>
    <property type="match status" value="1"/>
</dbReference>
<evidence type="ECO:0000256" key="1">
    <source>
        <dbReference type="ARBA" id="ARBA00009922"/>
    </source>
</evidence>
<dbReference type="AlphaFoldDB" id="A0A1H4T920"/>
<dbReference type="EC" id="5.6.2.4" evidence="13"/>
<dbReference type="InterPro" id="IPR014016">
    <property type="entry name" value="UvrD-like_ATP-bd"/>
</dbReference>
<dbReference type="RefSeq" id="WP_245723738.1">
    <property type="nucleotide sequence ID" value="NZ_FNRY01000002.1"/>
</dbReference>
<evidence type="ECO:0000256" key="3">
    <source>
        <dbReference type="ARBA" id="ARBA00022741"/>
    </source>
</evidence>
<keyword evidence="19" id="KW-1185">Reference proteome</keyword>
<dbReference type="GO" id="GO:0005829">
    <property type="term" value="C:cytosol"/>
    <property type="evidence" value="ECO:0007669"/>
    <property type="project" value="TreeGrafter"/>
</dbReference>
<comment type="similarity">
    <text evidence="1">Belongs to the helicase family. UvrD subfamily.</text>
</comment>
<dbReference type="GO" id="GO:0043138">
    <property type="term" value="F:3'-5' DNA helicase activity"/>
    <property type="evidence" value="ECO:0007669"/>
    <property type="project" value="UniProtKB-EC"/>
</dbReference>
<dbReference type="PANTHER" id="PTHR11070">
    <property type="entry name" value="UVRD / RECB / PCRA DNA HELICASE FAMILY MEMBER"/>
    <property type="match status" value="1"/>
</dbReference>
<dbReference type="InterPro" id="IPR011335">
    <property type="entry name" value="Restrct_endonuc-II-like"/>
</dbReference>
<evidence type="ECO:0000313" key="18">
    <source>
        <dbReference type="EMBL" id="SEC52827.1"/>
    </source>
</evidence>
<sequence>MTSTAFVQQQHSARWTDAAELDPAQATVLERPSGESCAVFGAPGSGKTTTLVELLAERISNRGYATREVLAIVPSRLGATKLRDRLALRVGVPTDGPLARTANSVAFHIVQQAAAVRSGEPPRLLTGAEQDRVIAELLEGHLEDGSGPNWPDTLGPDVRELQGFRTEFRELMMRCVESGVSTATLRRLGDEHDRPEWRAAAALIDEYGEVLDHFAASYRDSSELLAEAVRVVTDGTYQTGLRLVAVDDVQEFGPGLFRLLRALAERGVEIAVFGDADVAVSTFRGSDLGALGSLSDRLGVPVRQLTLDRVHRGGPGIRSIVREVTDRVGAAASVAHRAAAAASDLDESDVPPVVRIEASSPAAEYRQIARVLREHHLFRDIPWSRMAVVVRSGALVPAVSKALALAEVPTSTPVGATSIRDAYASRQLIDAAAIATGYTAMTSELIESLATGPLCGLDTVALRRLKRALRHEDIAGGGTSTPAQLLVDAFGHPNGFASIDSAAARRAGRFARTLDAAAALASAGGSIEEVLWEIWSASSLADTWGSQALGTGLAAEEANRHLDAVMALFTAAKRYVERDPANAASGFLNEVFAAEVAEDSLTPQAAADAVWVGTPNSVIGTEVDIVVAAHLQDGAWPNPQLRGSLLYPQQFSTVLAGLPVADIDARAEVLGDELRMFALTVSRARRQVVVSATVTDDEQPSVFLRFRGIADAPLRNPAEGRHAFTLRGLTGQLRRVATHSADDHERRDAASALSRLAEAGVAGAHPRDWYGTREPSTLAPLVDLDDDESFVHVSPSKLETFEKSPLVWFVDTMAAAPSGVIAGIGTVIHAAMEKAGLLPHEEQTIERLGSAALWADVDARWGELQFDAPWIGDAQRRRARELVDALSDYLIDAKRGGARVLSSEGRFSIDAGKVRLTGSIDRVELREDGSVVIIDLKTGKTIPSDADIVTHAQLAAYQLALTHGAIPDAAGNPNGGAALLFVSSGVRGKRYRLKQQEPADAETLDAFTKRLAEVGTGMAAAVFPGAVDLDERDPAAGFAYRIHLIAAVSA</sequence>
<dbReference type="InterPro" id="IPR013986">
    <property type="entry name" value="DExx_box_DNA_helicase_dom_sf"/>
</dbReference>
<evidence type="ECO:0000256" key="5">
    <source>
        <dbReference type="ARBA" id="ARBA00022801"/>
    </source>
</evidence>
<dbReference type="Pfam" id="PF00580">
    <property type="entry name" value="UvrD-helicase"/>
    <property type="match status" value="1"/>
</dbReference>
<accession>A0A1H4T920</accession>
<evidence type="ECO:0000256" key="15">
    <source>
        <dbReference type="PROSITE-ProRule" id="PRU00560"/>
    </source>
</evidence>
<evidence type="ECO:0000256" key="4">
    <source>
        <dbReference type="ARBA" id="ARBA00022763"/>
    </source>
</evidence>
<proteinExistence type="inferred from homology"/>
<name>A0A1H4T920_9MICO</name>
<evidence type="ECO:0000256" key="12">
    <source>
        <dbReference type="ARBA" id="ARBA00034617"/>
    </source>
</evidence>
<gene>
    <name evidence="18" type="ORF">SAMN04489806_3136</name>
</gene>
<evidence type="ECO:0000256" key="10">
    <source>
        <dbReference type="ARBA" id="ARBA00023204"/>
    </source>
</evidence>
<dbReference type="InterPro" id="IPR038726">
    <property type="entry name" value="PDDEXK_AddAB-type"/>
</dbReference>
<dbReference type="SUPFAM" id="SSF52540">
    <property type="entry name" value="P-loop containing nucleoside triphosphate hydrolases"/>
    <property type="match status" value="1"/>
</dbReference>
<evidence type="ECO:0000256" key="13">
    <source>
        <dbReference type="ARBA" id="ARBA00034808"/>
    </source>
</evidence>
<keyword evidence="3 15" id="KW-0547">Nucleotide-binding</keyword>
<keyword evidence="9" id="KW-0238">DNA-binding</keyword>
<comment type="catalytic activity">
    <reaction evidence="14">
        <text>ATP + H2O = ADP + phosphate + H(+)</text>
        <dbReference type="Rhea" id="RHEA:13065"/>
        <dbReference type="ChEBI" id="CHEBI:15377"/>
        <dbReference type="ChEBI" id="CHEBI:15378"/>
        <dbReference type="ChEBI" id="CHEBI:30616"/>
        <dbReference type="ChEBI" id="CHEBI:43474"/>
        <dbReference type="ChEBI" id="CHEBI:456216"/>
        <dbReference type="EC" id="5.6.2.4"/>
    </reaction>
</comment>
<evidence type="ECO:0000256" key="6">
    <source>
        <dbReference type="ARBA" id="ARBA00022806"/>
    </source>
</evidence>
<evidence type="ECO:0000256" key="2">
    <source>
        <dbReference type="ARBA" id="ARBA00022722"/>
    </source>
</evidence>
<keyword evidence="4" id="KW-0227">DNA damage</keyword>
<dbReference type="InterPro" id="IPR027417">
    <property type="entry name" value="P-loop_NTPase"/>
</dbReference>
<feature type="domain" description="UvrD-like helicase C-terminal" evidence="17">
    <location>
        <begin position="325"/>
        <end position="620"/>
    </location>
</feature>
<evidence type="ECO:0000256" key="11">
    <source>
        <dbReference type="ARBA" id="ARBA00023235"/>
    </source>
</evidence>
<evidence type="ECO:0000256" key="7">
    <source>
        <dbReference type="ARBA" id="ARBA00022839"/>
    </source>
</evidence>
<dbReference type="InterPro" id="IPR011604">
    <property type="entry name" value="PDDEXK-like_dom_sf"/>
</dbReference>
<protein>
    <recommendedName>
        <fullName evidence="13">DNA 3'-5' helicase</fullName>
        <ecNumber evidence="13">5.6.2.4</ecNumber>
    </recommendedName>
</protein>
<dbReference type="Gene3D" id="3.40.50.300">
    <property type="entry name" value="P-loop containing nucleotide triphosphate hydrolases"/>
    <property type="match status" value="2"/>
</dbReference>
<dbReference type="GO" id="GO:0000725">
    <property type="term" value="P:recombinational repair"/>
    <property type="evidence" value="ECO:0007669"/>
    <property type="project" value="TreeGrafter"/>
</dbReference>
<evidence type="ECO:0000313" key="19">
    <source>
        <dbReference type="Proteomes" id="UP000199183"/>
    </source>
</evidence>
<organism evidence="18 19">
    <name type="scientific">Paramicrobacterium humi</name>
    <dbReference type="NCBI Taxonomy" id="640635"/>
    <lineage>
        <taxon>Bacteria</taxon>
        <taxon>Bacillati</taxon>
        <taxon>Actinomycetota</taxon>
        <taxon>Actinomycetes</taxon>
        <taxon>Micrococcales</taxon>
        <taxon>Microbacteriaceae</taxon>
        <taxon>Paramicrobacterium</taxon>
    </lineage>
</organism>
<dbReference type="Gene3D" id="1.10.486.10">
    <property type="entry name" value="PCRA, domain 4"/>
    <property type="match status" value="1"/>
</dbReference>
<evidence type="ECO:0000256" key="14">
    <source>
        <dbReference type="ARBA" id="ARBA00048988"/>
    </source>
</evidence>
<keyword evidence="5 15" id="KW-0378">Hydrolase</keyword>
<evidence type="ECO:0000256" key="8">
    <source>
        <dbReference type="ARBA" id="ARBA00022840"/>
    </source>
</evidence>
<keyword evidence="7" id="KW-0269">Exonuclease</keyword>
<dbReference type="STRING" id="640635.SAMN04489806_3136"/>
<feature type="domain" description="UvrD-like helicase ATP-binding" evidence="16">
    <location>
        <begin position="20"/>
        <end position="314"/>
    </location>
</feature>
<dbReference type="SUPFAM" id="SSF52980">
    <property type="entry name" value="Restriction endonuclease-like"/>
    <property type="match status" value="1"/>
</dbReference>
<reference evidence="18 19" key="1">
    <citation type="submission" date="2016-10" db="EMBL/GenBank/DDBJ databases">
        <authorList>
            <person name="de Groot N.N."/>
        </authorList>
    </citation>
    <scope>NUCLEOTIDE SEQUENCE [LARGE SCALE GENOMIC DNA]</scope>
    <source>
        <strain evidence="18 19">DSM 21799</strain>
    </source>
</reference>
<comment type="catalytic activity">
    <reaction evidence="12">
        <text>Couples ATP hydrolysis with the unwinding of duplex DNA by translocating in the 3'-5' direction.</text>
        <dbReference type="EC" id="5.6.2.4"/>
    </reaction>
</comment>
<keyword evidence="2" id="KW-0540">Nuclease</keyword>
<dbReference type="Gene3D" id="3.90.320.10">
    <property type="match status" value="1"/>
</dbReference>
<dbReference type="Gene3D" id="1.10.10.160">
    <property type="match status" value="1"/>
</dbReference>
<dbReference type="InterPro" id="IPR014017">
    <property type="entry name" value="DNA_helicase_UvrD-like_C"/>
</dbReference>
<keyword evidence="6 15" id="KW-0347">Helicase</keyword>
<evidence type="ECO:0000259" key="17">
    <source>
        <dbReference type="PROSITE" id="PS51217"/>
    </source>
</evidence>